<protein>
    <submittedName>
        <fullName evidence="1">Uncharacterized protein</fullName>
    </submittedName>
</protein>
<dbReference type="AlphaFoldDB" id="A0A7S2CCS0"/>
<organism evidence="1">
    <name type="scientific">Haptolina brevifila</name>
    <dbReference type="NCBI Taxonomy" id="156173"/>
    <lineage>
        <taxon>Eukaryota</taxon>
        <taxon>Haptista</taxon>
        <taxon>Haptophyta</taxon>
        <taxon>Prymnesiophyceae</taxon>
        <taxon>Prymnesiales</taxon>
        <taxon>Prymnesiaceae</taxon>
        <taxon>Haptolina</taxon>
    </lineage>
</organism>
<gene>
    <name evidence="1" type="ORF">CBRE1094_LOCUS7786</name>
</gene>
<dbReference type="EMBL" id="HBGU01014457">
    <property type="protein sequence ID" value="CAD9421546.1"/>
    <property type="molecule type" value="Transcribed_RNA"/>
</dbReference>
<reference evidence="1" key="1">
    <citation type="submission" date="2021-01" db="EMBL/GenBank/DDBJ databases">
        <authorList>
            <person name="Corre E."/>
            <person name="Pelletier E."/>
            <person name="Niang G."/>
            <person name="Scheremetjew M."/>
            <person name="Finn R."/>
            <person name="Kale V."/>
            <person name="Holt S."/>
            <person name="Cochrane G."/>
            <person name="Meng A."/>
            <person name="Brown T."/>
            <person name="Cohen L."/>
        </authorList>
    </citation>
    <scope>NUCLEOTIDE SEQUENCE</scope>
    <source>
        <strain evidence="1">UTEX LB 985</strain>
    </source>
</reference>
<proteinExistence type="predicted"/>
<accession>A0A7S2CCS0</accession>
<sequence>MWPRLQLDVEGELVVMARKPRGEHASSHWHTVLPLLAASPRRVYSGDVVRLAGWIHLPSDADTSVHYALWADILRASALRKDPNAHAFAPPSPLSSTPLPPTAAWPYPFDALCSCASRACRRCLVEILRRCLLPYMQPVNVGLHAHKAGSQSTDHGAAGSAGLII</sequence>
<name>A0A7S2CCS0_9EUKA</name>
<evidence type="ECO:0000313" key="1">
    <source>
        <dbReference type="EMBL" id="CAD9421546.1"/>
    </source>
</evidence>